<evidence type="ECO:0000313" key="10">
    <source>
        <dbReference type="Proteomes" id="UP000034883"/>
    </source>
</evidence>
<reference evidence="9 10" key="1">
    <citation type="submission" date="2015-03" db="EMBL/GenBank/DDBJ databases">
        <title>Genome assembly of Sandaracinus amylolyticus DSM 53668.</title>
        <authorList>
            <person name="Sharma G."/>
            <person name="Subramanian S."/>
        </authorList>
    </citation>
    <scope>NUCLEOTIDE SEQUENCE [LARGE SCALE GENOMIC DNA]</scope>
    <source>
        <strain evidence="9 10">DSM 53668</strain>
    </source>
</reference>
<dbReference type="PANTHER" id="PTHR43289:SF34">
    <property type="entry name" value="SERINE_THREONINE-PROTEIN KINASE YBDM-RELATED"/>
    <property type="match status" value="1"/>
</dbReference>
<dbReference type="EC" id="2.7.11.1" evidence="1"/>
<dbReference type="Pfam" id="PF00069">
    <property type="entry name" value="Pkinase"/>
    <property type="match status" value="1"/>
</dbReference>
<protein>
    <recommendedName>
        <fullName evidence="1">non-specific serine/threonine protein kinase</fullName>
        <ecNumber evidence="1">2.7.11.1</ecNumber>
    </recommendedName>
</protein>
<keyword evidence="10" id="KW-1185">Reference proteome</keyword>
<dbReference type="CDD" id="cd14014">
    <property type="entry name" value="STKc_PknB_like"/>
    <property type="match status" value="1"/>
</dbReference>
<dbReference type="STRING" id="927083.DB32_001774"/>
<evidence type="ECO:0000256" key="5">
    <source>
        <dbReference type="ARBA" id="ARBA00022777"/>
    </source>
</evidence>
<dbReference type="FunFam" id="1.10.510.10:FF:000021">
    <property type="entry name" value="Serine/threonine protein kinase"/>
    <property type="match status" value="1"/>
</dbReference>
<evidence type="ECO:0000259" key="8">
    <source>
        <dbReference type="PROSITE" id="PS50011"/>
    </source>
</evidence>
<dbReference type="PROSITE" id="PS00108">
    <property type="entry name" value="PROTEIN_KINASE_ST"/>
    <property type="match status" value="1"/>
</dbReference>
<keyword evidence="3" id="KW-0808">Transferase</keyword>
<evidence type="ECO:0000256" key="4">
    <source>
        <dbReference type="ARBA" id="ARBA00022741"/>
    </source>
</evidence>
<evidence type="ECO:0000256" key="7">
    <source>
        <dbReference type="PROSITE-ProRule" id="PRU10141"/>
    </source>
</evidence>
<dbReference type="OrthoDB" id="9801841at2"/>
<name>A0A0F6W0U7_9BACT</name>
<dbReference type="InterPro" id="IPR011009">
    <property type="entry name" value="Kinase-like_dom_sf"/>
</dbReference>
<sequence>MLGAGSVIAGKYRLESPIGKGGMGAVWRATHLTLGRAVAVKMVLGDAPPPETLQRFLREARSLASVRHRNVVDVIDFGEEHGRPFLVMECLDGESLAQRLERTPAPTLAEITEWIAGALGGLAAIHDAGLVHRDLKPANLFLARDADGVIPKVLDFGIARSSEAEGATITHSMQTLGTPHYMSPEQVRSAKKVDARSDLYAMGVILYQALTGRLPFDGPSATAVIAAIVTDDPERVATLRPDLPRGVAELVHRAMARDPSFRFPDARTMRQALTRAAQGHDVDAVTAADAASAPTMPAVSLGSAVGIAPAPAKRTGRRGFFAVLGMLSTILVVGIAGSMTMSGGGPDVAVAPAPMAPTTSPTPAIAPPGAPAAIQPVAPSGTPRFVSAPSSLATLALRARELSAEQRGCVRIAPRGSAWAALSIASCEAHASALRAAFGAESAEGEPDATQLAAALEPVVLRTTTRSNLREGAGPEHALITTLPDETLVVGLYGDVGAMRSEAGGRGTWTRVVAAEGVEGWIGSGLLRGWERCVPRTGDVGGERVVIAWARLDEEGEGASDALVLFEPASSRVRMVRADASCGASELFEVPRAGAEIVEDLFVTRTAAEGGRTLLVVGTRAGRDGRMRWSAYPIGAQQSAWTIELRSGQQLPETRREHIGGPMTQGEGDVPGFWPLRVRRLGGERTWYRWDGATLVPDA</sequence>
<evidence type="ECO:0000256" key="1">
    <source>
        <dbReference type="ARBA" id="ARBA00012513"/>
    </source>
</evidence>
<dbReference type="InterPro" id="IPR017441">
    <property type="entry name" value="Protein_kinase_ATP_BS"/>
</dbReference>
<dbReference type="RefSeq" id="WP_053231947.1">
    <property type="nucleotide sequence ID" value="NZ_CP011125.1"/>
</dbReference>
<dbReference type="EMBL" id="CP011125">
    <property type="protein sequence ID" value="AKF04625.1"/>
    <property type="molecule type" value="Genomic_DNA"/>
</dbReference>
<keyword evidence="4 7" id="KW-0547">Nucleotide-binding</keyword>
<keyword evidence="2 9" id="KW-0723">Serine/threonine-protein kinase</keyword>
<dbReference type="AlphaFoldDB" id="A0A0F6W0U7"/>
<dbReference type="InterPro" id="IPR008271">
    <property type="entry name" value="Ser/Thr_kinase_AS"/>
</dbReference>
<dbReference type="KEGG" id="samy:DB32_001774"/>
<dbReference type="Proteomes" id="UP000034883">
    <property type="component" value="Chromosome"/>
</dbReference>
<dbReference type="Gene3D" id="1.10.510.10">
    <property type="entry name" value="Transferase(Phosphotransferase) domain 1"/>
    <property type="match status" value="1"/>
</dbReference>
<evidence type="ECO:0000256" key="3">
    <source>
        <dbReference type="ARBA" id="ARBA00022679"/>
    </source>
</evidence>
<keyword evidence="5 9" id="KW-0418">Kinase</keyword>
<evidence type="ECO:0000313" key="9">
    <source>
        <dbReference type="EMBL" id="AKF04625.1"/>
    </source>
</evidence>
<dbReference type="InterPro" id="IPR000719">
    <property type="entry name" value="Prot_kinase_dom"/>
</dbReference>
<organism evidence="9 10">
    <name type="scientific">Sandaracinus amylolyticus</name>
    <dbReference type="NCBI Taxonomy" id="927083"/>
    <lineage>
        <taxon>Bacteria</taxon>
        <taxon>Pseudomonadati</taxon>
        <taxon>Myxococcota</taxon>
        <taxon>Polyangia</taxon>
        <taxon>Polyangiales</taxon>
        <taxon>Sandaracinaceae</taxon>
        <taxon>Sandaracinus</taxon>
    </lineage>
</organism>
<accession>A0A0F6W0U7</accession>
<keyword evidence="6 7" id="KW-0067">ATP-binding</keyword>
<dbReference type="GO" id="GO:0005524">
    <property type="term" value="F:ATP binding"/>
    <property type="evidence" value="ECO:0007669"/>
    <property type="project" value="UniProtKB-UniRule"/>
</dbReference>
<evidence type="ECO:0000256" key="6">
    <source>
        <dbReference type="ARBA" id="ARBA00022840"/>
    </source>
</evidence>
<dbReference type="PROSITE" id="PS00107">
    <property type="entry name" value="PROTEIN_KINASE_ATP"/>
    <property type="match status" value="1"/>
</dbReference>
<gene>
    <name evidence="9" type="ORF">DB32_001774</name>
</gene>
<feature type="domain" description="Protein kinase" evidence="8">
    <location>
        <begin position="12"/>
        <end position="274"/>
    </location>
</feature>
<dbReference type="GO" id="GO:0004674">
    <property type="term" value="F:protein serine/threonine kinase activity"/>
    <property type="evidence" value="ECO:0007669"/>
    <property type="project" value="UniProtKB-KW"/>
</dbReference>
<dbReference type="PANTHER" id="PTHR43289">
    <property type="entry name" value="MITOGEN-ACTIVATED PROTEIN KINASE KINASE KINASE 20-RELATED"/>
    <property type="match status" value="1"/>
</dbReference>
<proteinExistence type="predicted"/>
<dbReference type="PROSITE" id="PS50011">
    <property type="entry name" value="PROTEIN_KINASE_DOM"/>
    <property type="match status" value="1"/>
</dbReference>
<evidence type="ECO:0000256" key="2">
    <source>
        <dbReference type="ARBA" id="ARBA00022527"/>
    </source>
</evidence>
<feature type="binding site" evidence="7">
    <location>
        <position position="41"/>
    </location>
    <ligand>
        <name>ATP</name>
        <dbReference type="ChEBI" id="CHEBI:30616"/>
    </ligand>
</feature>
<dbReference type="Gene3D" id="3.30.200.20">
    <property type="entry name" value="Phosphorylase Kinase, domain 1"/>
    <property type="match status" value="1"/>
</dbReference>
<dbReference type="SUPFAM" id="SSF56112">
    <property type="entry name" value="Protein kinase-like (PK-like)"/>
    <property type="match status" value="1"/>
</dbReference>
<dbReference type="SMART" id="SM00220">
    <property type="entry name" value="S_TKc"/>
    <property type="match status" value="1"/>
</dbReference>